<evidence type="ECO:0000259" key="4">
    <source>
        <dbReference type="Pfam" id="PF07992"/>
    </source>
</evidence>
<dbReference type="InterPro" id="IPR036188">
    <property type="entry name" value="FAD/NAD-bd_sf"/>
</dbReference>
<dbReference type="SUPFAM" id="SSF51905">
    <property type="entry name" value="FAD/NAD(P)-binding domain"/>
    <property type="match status" value="2"/>
</dbReference>
<dbReference type="InterPro" id="IPR050346">
    <property type="entry name" value="FMO-like"/>
</dbReference>
<dbReference type="Gene3D" id="3.50.50.60">
    <property type="entry name" value="FAD/NAD(P)-binding domain"/>
    <property type="match status" value="2"/>
</dbReference>
<dbReference type="PANTHER" id="PTHR23023">
    <property type="entry name" value="DIMETHYLANILINE MONOOXYGENASE"/>
    <property type="match status" value="1"/>
</dbReference>
<dbReference type="Proteomes" id="UP000567179">
    <property type="component" value="Unassembled WGS sequence"/>
</dbReference>
<evidence type="ECO:0000256" key="1">
    <source>
        <dbReference type="ARBA" id="ARBA00022630"/>
    </source>
</evidence>
<evidence type="ECO:0000256" key="2">
    <source>
        <dbReference type="ARBA" id="ARBA00022827"/>
    </source>
</evidence>
<dbReference type="AlphaFoldDB" id="A0A8H5B2C0"/>
<keyword evidence="2" id="KW-0274">FAD</keyword>
<dbReference type="OrthoDB" id="2915840at2759"/>
<protein>
    <recommendedName>
        <fullName evidence="4">FAD/NAD(P)-binding domain-containing protein</fullName>
    </recommendedName>
</protein>
<gene>
    <name evidence="5" type="ORF">D9619_007506</name>
</gene>
<keyword evidence="6" id="KW-1185">Reference proteome</keyword>
<name>A0A8H5B2C0_9AGAR</name>
<keyword evidence="1" id="KW-0285">Flavoprotein</keyword>
<keyword evidence="3" id="KW-0560">Oxidoreductase</keyword>
<dbReference type="EMBL" id="JAACJJ010000043">
    <property type="protein sequence ID" value="KAF5315243.1"/>
    <property type="molecule type" value="Genomic_DNA"/>
</dbReference>
<proteinExistence type="predicted"/>
<dbReference type="GO" id="GO:0016491">
    <property type="term" value="F:oxidoreductase activity"/>
    <property type="evidence" value="ECO:0007669"/>
    <property type="project" value="UniProtKB-KW"/>
</dbReference>
<feature type="domain" description="FAD/NAD(P)-binding" evidence="4">
    <location>
        <begin position="33"/>
        <end position="274"/>
    </location>
</feature>
<organism evidence="5 6">
    <name type="scientific">Psilocybe cf. subviscida</name>
    <dbReference type="NCBI Taxonomy" id="2480587"/>
    <lineage>
        <taxon>Eukaryota</taxon>
        <taxon>Fungi</taxon>
        <taxon>Dikarya</taxon>
        <taxon>Basidiomycota</taxon>
        <taxon>Agaricomycotina</taxon>
        <taxon>Agaricomycetes</taxon>
        <taxon>Agaricomycetidae</taxon>
        <taxon>Agaricales</taxon>
        <taxon>Agaricineae</taxon>
        <taxon>Strophariaceae</taxon>
        <taxon>Psilocybe</taxon>
    </lineage>
</organism>
<comment type="caution">
    <text evidence="5">The sequence shown here is derived from an EMBL/GenBank/DDBJ whole genome shotgun (WGS) entry which is preliminary data.</text>
</comment>
<accession>A0A8H5B2C0</accession>
<dbReference type="Pfam" id="PF07992">
    <property type="entry name" value="Pyr_redox_2"/>
    <property type="match status" value="1"/>
</dbReference>
<sequence length="609" mass="66541">MNRTACVVCPPQISMSNSNAQAQDSVLHEPIGIIGAGVSGLISAQVLLKDGFTDITLISRDNTVGGTWARERVYPGLFINNVHGEYRYSALPMPPPDNASKTGGRLSGLDMCNYFEQFSATLLKGKAKFLMQTEVLNISRTAPSKWRITVRDATTPGAEDKAPERELTFSRIILASGGCSNPKVPTALSQASANQVGFGGLICHSSQFASQLENILSLVPATLGIKEAKTKSTEGKEGSTDILIIGGGKSAQDAAAKLTNEGRRVTIVYKATDAFLAAPAPLPGFIRKSRIISVFNPHMNLNSRLERFLHTTTLGSAITRMFWNALQNLSHSAVNATKDSPLYASHHLFWSIRVNDTGTVRPDSFHSLAHAGLINIISPARATGYGDDGKSVRLSNGQEIKAKVVILATGYQSSWAPIFTTQTAEQLGIAKYPAPMTDVHTRWDDLKSLQSVDRPASAPENAKWMTAIYRGIVPAKNIAHRDFAVAGGVFSSNIGYTNEVVAHWTASYFRGDKMKLPDSPQEAITQAEQSSLWMKVRYPDALAWVNESYSGSLDFFTWPQAADELLDDMHLPTLRSGGNWFNWIFKPIDLKEIENLAEERRERRISSLV</sequence>
<evidence type="ECO:0000256" key="3">
    <source>
        <dbReference type="ARBA" id="ARBA00023002"/>
    </source>
</evidence>
<reference evidence="5 6" key="1">
    <citation type="journal article" date="2020" name="ISME J.">
        <title>Uncovering the hidden diversity of litter-decomposition mechanisms in mushroom-forming fungi.</title>
        <authorList>
            <person name="Floudas D."/>
            <person name="Bentzer J."/>
            <person name="Ahren D."/>
            <person name="Johansson T."/>
            <person name="Persson P."/>
            <person name="Tunlid A."/>
        </authorList>
    </citation>
    <scope>NUCLEOTIDE SEQUENCE [LARGE SCALE GENOMIC DNA]</scope>
    <source>
        <strain evidence="5 6">CBS 101986</strain>
    </source>
</reference>
<evidence type="ECO:0000313" key="6">
    <source>
        <dbReference type="Proteomes" id="UP000567179"/>
    </source>
</evidence>
<dbReference type="InterPro" id="IPR023753">
    <property type="entry name" value="FAD/NAD-binding_dom"/>
</dbReference>
<evidence type="ECO:0000313" key="5">
    <source>
        <dbReference type="EMBL" id="KAF5315243.1"/>
    </source>
</evidence>